<dbReference type="PANTHER" id="PTHR24221:SF654">
    <property type="entry name" value="ATP-BINDING CASSETTE SUB-FAMILY B MEMBER 6"/>
    <property type="match status" value="1"/>
</dbReference>
<dbReference type="AlphaFoldDB" id="A0A2Z3LHI4"/>
<name>A0A2Z3LHI4_9BACT</name>
<sequence>MVGEGGLNLSGGQRQRIAIARAILKDAPIVLLDEVTASLDVQTESRIYASLKSLIADKTALIITHQLNLLKEMDRILVFNRGKIVEDGMHKQLIANGGLVHCGRPHFLPTGAFHPLCRGP</sequence>
<dbReference type="Proteomes" id="UP000245872">
    <property type="component" value="Chromosome"/>
</dbReference>
<dbReference type="OrthoDB" id="9769115at2"/>
<proteinExistence type="predicted"/>
<evidence type="ECO:0000259" key="1">
    <source>
        <dbReference type="Pfam" id="PF00005"/>
    </source>
</evidence>
<gene>
    <name evidence="2" type="primary">msbA_3</name>
    <name evidence="2" type="ORF">DK880_00651</name>
</gene>
<feature type="domain" description="ABC transporter" evidence="1">
    <location>
        <begin position="6"/>
        <end position="37"/>
    </location>
</feature>
<organism evidence="2 3">
    <name type="scientific">Candidatus Cardinium hertigii</name>
    <dbReference type="NCBI Taxonomy" id="247481"/>
    <lineage>
        <taxon>Bacteria</taxon>
        <taxon>Pseudomonadati</taxon>
        <taxon>Bacteroidota</taxon>
        <taxon>Cytophagia</taxon>
        <taxon>Cytophagales</taxon>
        <taxon>Amoebophilaceae</taxon>
        <taxon>Candidatus Cardinium</taxon>
    </lineage>
</organism>
<keyword evidence="3" id="KW-1185">Reference proteome</keyword>
<dbReference type="EC" id="3.6.3.-" evidence="2"/>
<dbReference type="RefSeq" id="WP_109997367.1">
    <property type="nucleotide sequence ID" value="NZ_CP029619.1"/>
</dbReference>
<keyword evidence="2" id="KW-0547">Nucleotide-binding</keyword>
<protein>
    <submittedName>
        <fullName evidence="2">Lipid A export ATP-binding/permease protein MsbA</fullName>
        <ecNumber evidence="2">3.6.3.-</ecNumber>
    </submittedName>
</protein>
<dbReference type="SUPFAM" id="SSF52540">
    <property type="entry name" value="P-loop containing nucleoside triphosphate hydrolases"/>
    <property type="match status" value="1"/>
</dbReference>
<reference evidence="2 3" key="1">
    <citation type="submission" date="2018-05" db="EMBL/GenBank/DDBJ databases">
        <title>Candidatus Cardinium hertigii Genome Assembly.</title>
        <authorList>
            <person name="Showmaker K.C."/>
            <person name="Walden K.O."/>
            <person name="Fields C.J."/>
            <person name="Lambert K.N."/>
            <person name="Hudson M.E."/>
        </authorList>
    </citation>
    <scope>NUCLEOTIDE SEQUENCE [LARGE SCALE GENOMIC DNA]</scope>
    <source>
        <strain evidence="3">cHgTN10</strain>
    </source>
</reference>
<dbReference type="InterPro" id="IPR003439">
    <property type="entry name" value="ABC_transporter-like_ATP-bd"/>
</dbReference>
<dbReference type="PANTHER" id="PTHR24221">
    <property type="entry name" value="ATP-BINDING CASSETTE SUB-FAMILY B"/>
    <property type="match status" value="1"/>
</dbReference>
<dbReference type="InterPro" id="IPR039421">
    <property type="entry name" value="Type_1_exporter"/>
</dbReference>
<dbReference type="Gene3D" id="3.40.50.300">
    <property type="entry name" value="P-loop containing nucleotide triphosphate hydrolases"/>
    <property type="match status" value="1"/>
</dbReference>
<evidence type="ECO:0000313" key="2">
    <source>
        <dbReference type="EMBL" id="AWN81965.1"/>
    </source>
</evidence>
<dbReference type="InterPro" id="IPR027417">
    <property type="entry name" value="P-loop_NTPase"/>
</dbReference>
<dbReference type="EMBL" id="CP029619">
    <property type="protein sequence ID" value="AWN81965.1"/>
    <property type="molecule type" value="Genomic_DNA"/>
</dbReference>
<dbReference type="GO" id="GO:0034040">
    <property type="term" value="F:ATPase-coupled lipid transmembrane transporter activity"/>
    <property type="evidence" value="ECO:0007669"/>
    <property type="project" value="TreeGrafter"/>
</dbReference>
<dbReference type="GO" id="GO:0005524">
    <property type="term" value="F:ATP binding"/>
    <property type="evidence" value="ECO:0007669"/>
    <property type="project" value="UniProtKB-KW"/>
</dbReference>
<keyword evidence="2" id="KW-0067">ATP-binding</keyword>
<dbReference type="Pfam" id="PF00005">
    <property type="entry name" value="ABC_tran"/>
    <property type="match status" value="1"/>
</dbReference>
<dbReference type="GO" id="GO:0016887">
    <property type="term" value="F:ATP hydrolysis activity"/>
    <property type="evidence" value="ECO:0007669"/>
    <property type="project" value="InterPro"/>
</dbReference>
<dbReference type="KEGG" id="cher:DK880_00651"/>
<evidence type="ECO:0000313" key="3">
    <source>
        <dbReference type="Proteomes" id="UP000245872"/>
    </source>
</evidence>
<keyword evidence="2" id="KW-0378">Hydrolase</keyword>
<accession>A0A2Z3LHI4</accession>